<keyword evidence="3" id="KW-1185">Reference proteome</keyword>
<protein>
    <submittedName>
        <fullName evidence="2">Uncharacterized protein</fullName>
    </submittedName>
</protein>
<evidence type="ECO:0000313" key="3">
    <source>
        <dbReference type="Proteomes" id="UP001589646"/>
    </source>
</evidence>
<reference evidence="2 3" key="1">
    <citation type="submission" date="2024-09" db="EMBL/GenBank/DDBJ databases">
        <authorList>
            <person name="Sun Q."/>
            <person name="Mori K."/>
        </authorList>
    </citation>
    <scope>NUCLEOTIDE SEQUENCE [LARGE SCALE GENOMIC DNA]</scope>
    <source>
        <strain evidence="2 3">JCM 3323</strain>
    </source>
</reference>
<organism evidence="2 3">
    <name type="scientific">Nonomuraea roseola</name>
    <dbReference type="NCBI Taxonomy" id="46179"/>
    <lineage>
        <taxon>Bacteria</taxon>
        <taxon>Bacillati</taxon>
        <taxon>Actinomycetota</taxon>
        <taxon>Actinomycetes</taxon>
        <taxon>Streptosporangiales</taxon>
        <taxon>Streptosporangiaceae</taxon>
        <taxon>Nonomuraea</taxon>
    </lineage>
</organism>
<sequence length="73" mass="7562">MIFGTPGNMFAAESGAGLKDLMARMGYDNVRAAMIYQHAGRGADQTITDAIGRHISGTDEDDDGSAGIFVPAG</sequence>
<accession>A0ABV5QGD2</accession>
<name>A0ABV5QGD2_9ACTN</name>
<gene>
    <name evidence="2" type="ORF">ACFFRN_48945</name>
</gene>
<dbReference type="EMBL" id="JBHMCE010000035">
    <property type="protein sequence ID" value="MFB9534559.1"/>
    <property type="molecule type" value="Genomic_DNA"/>
</dbReference>
<comment type="caution">
    <text evidence="2">The sequence shown here is derived from an EMBL/GenBank/DDBJ whole genome shotgun (WGS) entry which is preliminary data.</text>
</comment>
<evidence type="ECO:0000256" key="1">
    <source>
        <dbReference type="SAM" id="MobiDB-lite"/>
    </source>
</evidence>
<evidence type="ECO:0000313" key="2">
    <source>
        <dbReference type="EMBL" id="MFB9534559.1"/>
    </source>
</evidence>
<dbReference type="RefSeq" id="WP_346126521.1">
    <property type="nucleotide sequence ID" value="NZ_BAAAXC010000015.1"/>
</dbReference>
<feature type="region of interest" description="Disordered" evidence="1">
    <location>
        <begin position="54"/>
        <end position="73"/>
    </location>
</feature>
<dbReference type="Proteomes" id="UP001589646">
    <property type="component" value="Unassembled WGS sequence"/>
</dbReference>
<proteinExistence type="predicted"/>